<evidence type="ECO:0000256" key="4">
    <source>
        <dbReference type="ARBA" id="ARBA00023125"/>
    </source>
</evidence>
<dbReference type="InterPro" id="IPR001789">
    <property type="entry name" value="Sig_transdc_resp-reg_receiver"/>
</dbReference>
<evidence type="ECO:0000256" key="6">
    <source>
        <dbReference type="PROSITE-ProRule" id="PRU00169"/>
    </source>
</evidence>
<dbReference type="PANTHER" id="PTHR32071">
    <property type="entry name" value="TRANSCRIPTIONAL REGULATORY PROTEIN"/>
    <property type="match status" value="1"/>
</dbReference>
<evidence type="ECO:0000259" key="7">
    <source>
        <dbReference type="PROSITE" id="PS50045"/>
    </source>
</evidence>
<keyword evidence="6" id="KW-0597">Phosphoprotein</keyword>
<organism evidence="9 10">
    <name type="scientific">Arenimonas malthae CC-JY-1</name>
    <dbReference type="NCBI Taxonomy" id="1384054"/>
    <lineage>
        <taxon>Bacteria</taxon>
        <taxon>Pseudomonadati</taxon>
        <taxon>Pseudomonadota</taxon>
        <taxon>Gammaproteobacteria</taxon>
        <taxon>Lysobacterales</taxon>
        <taxon>Lysobacteraceae</taxon>
        <taxon>Arenimonas</taxon>
    </lineage>
</organism>
<dbReference type="InterPro" id="IPR058031">
    <property type="entry name" value="AAA_lid_NorR"/>
</dbReference>
<dbReference type="EMBL" id="AVCH01000150">
    <property type="protein sequence ID" value="KFN48487.1"/>
    <property type="molecule type" value="Genomic_DNA"/>
</dbReference>
<evidence type="ECO:0008006" key="11">
    <source>
        <dbReference type="Google" id="ProtNLM"/>
    </source>
</evidence>
<dbReference type="Gene3D" id="3.40.50.300">
    <property type="entry name" value="P-loop containing nucleotide triphosphate hydrolases"/>
    <property type="match status" value="1"/>
</dbReference>
<dbReference type="Pfam" id="PF02954">
    <property type="entry name" value="HTH_8"/>
    <property type="match status" value="1"/>
</dbReference>
<dbReference type="AlphaFoldDB" id="A0A091BAI8"/>
<dbReference type="Pfam" id="PF00072">
    <property type="entry name" value="Response_reg"/>
    <property type="match status" value="1"/>
</dbReference>
<dbReference type="PANTHER" id="PTHR32071:SF113">
    <property type="entry name" value="ALGINATE BIOSYNTHESIS TRANSCRIPTIONAL REGULATORY PROTEIN ALGB"/>
    <property type="match status" value="1"/>
</dbReference>
<dbReference type="PROSITE" id="PS00675">
    <property type="entry name" value="SIGMA54_INTERACT_1"/>
    <property type="match status" value="1"/>
</dbReference>
<dbReference type="InterPro" id="IPR011006">
    <property type="entry name" value="CheY-like_superfamily"/>
</dbReference>
<dbReference type="InterPro" id="IPR009057">
    <property type="entry name" value="Homeodomain-like_sf"/>
</dbReference>
<dbReference type="InterPro" id="IPR025943">
    <property type="entry name" value="Sigma_54_int_dom_ATP-bd_2"/>
</dbReference>
<dbReference type="Pfam" id="PF25601">
    <property type="entry name" value="AAA_lid_14"/>
    <property type="match status" value="1"/>
</dbReference>
<dbReference type="eggNOG" id="COG2204">
    <property type="taxonomic scope" value="Bacteria"/>
</dbReference>
<dbReference type="PROSITE" id="PS50110">
    <property type="entry name" value="RESPONSE_REGULATORY"/>
    <property type="match status" value="1"/>
</dbReference>
<dbReference type="SMART" id="SM00448">
    <property type="entry name" value="REC"/>
    <property type="match status" value="1"/>
</dbReference>
<accession>A0A091BAI8</accession>
<keyword evidence="10" id="KW-1185">Reference proteome</keyword>
<keyword evidence="1" id="KW-0547">Nucleotide-binding</keyword>
<dbReference type="PROSITE" id="PS00676">
    <property type="entry name" value="SIGMA54_INTERACT_2"/>
    <property type="match status" value="1"/>
</dbReference>
<dbReference type="SMART" id="SM00382">
    <property type="entry name" value="AAA"/>
    <property type="match status" value="1"/>
</dbReference>
<feature type="domain" description="Response regulatory" evidence="8">
    <location>
        <begin position="12"/>
        <end position="126"/>
    </location>
</feature>
<proteinExistence type="predicted"/>
<dbReference type="Gene3D" id="1.10.8.60">
    <property type="match status" value="1"/>
</dbReference>
<dbReference type="InterPro" id="IPR002078">
    <property type="entry name" value="Sigma_54_int"/>
</dbReference>
<comment type="caution">
    <text evidence="9">The sequence shown here is derived from an EMBL/GenBank/DDBJ whole genome shotgun (WGS) entry which is preliminary data.</text>
</comment>
<dbReference type="PROSITE" id="PS00688">
    <property type="entry name" value="SIGMA54_INTERACT_3"/>
    <property type="match status" value="1"/>
</dbReference>
<dbReference type="InterPro" id="IPR027417">
    <property type="entry name" value="P-loop_NTPase"/>
</dbReference>
<feature type="modified residue" description="4-aspartylphosphate" evidence="6">
    <location>
        <position position="61"/>
    </location>
</feature>
<feature type="domain" description="Sigma-54 factor interaction" evidence="7">
    <location>
        <begin position="149"/>
        <end position="378"/>
    </location>
</feature>
<dbReference type="SUPFAM" id="SSF52540">
    <property type="entry name" value="P-loop containing nucleoside triphosphate hydrolases"/>
    <property type="match status" value="1"/>
</dbReference>
<evidence type="ECO:0000313" key="10">
    <source>
        <dbReference type="Proteomes" id="UP000029392"/>
    </source>
</evidence>
<dbReference type="Gene3D" id="3.40.50.2300">
    <property type="match status" value="1"/>
</dbReference>
<gene>
    <name evidence="9" type="ORF">N790_01325</name>
</gene>
<evidence type="ECO:0000313" key="9">
    <source>
        <dbReference type="EMBL" id="KFN48487.1"/>
    </source>
</evidence>
<dbReference type="Gene3D" id="1.10.10.60">
    <property type="entry name" value="Homeodomain-like"/>
    <property type="match status" value="1"/>
</dbReference>
<dbReference type="PROSITE" id="PS50045">
    <property type="entry name" value="SIGMA54_INTERACT_4"/>
    <property type="match status" value="1"/>
</dbReference>
<dbReference type="RefSeq" id="WP_043802479.1">
    <property type="nucleotide sequence ID" value="NZ_AVCH01000150.1"/>
</dbReference>
<dbReference type="SUPFAM" id="SSF52172">
    <property type="entry name" value="CheY-like"/>
    <property type="match status" value="1"/>
</dbReference>
<keyword evidence="5" id="KW-0804">Transcription</keyword>
<dbReference type="SUPFAM" id="SSF46689">
    <property type="entry name" value="Homeodomain-like"/>
    <property type="match status" value="1"/>
</dbReference>
<dbReference type="PATRIC" id="fig|1384054.3.peg.1247"/>
<protein>
    <recommendedName>
        <fullName evidence="11">Chemotaxis protein CheY</fullName>
    </recommendedName>
</protein>
<evidence type="ECO:0000256" key="1">
    <source>
        <dbReference type="ARBA" id="ARBA00022741"/>
    </source>
</evidence>
<dbReference type="GO" id="GO:0006355">
    <property type="term" value="P:regulation of DNA-templated transcription"/>
    <property type="evidence" value="ECO:0007669"/>
    <property type="project" value="InterPro"/>
</dbReference>
<keyword evidence="4" id="KW-0238">DNA-binding</keyword>
<keyword evidence="2" id="KW-0067">ATP-binding</keyword>
<keyword evidence="3" id="KW-0805">Transcription regulation</keyword>
<dbReference type="CDD" id="cd00009">
    <property type="entry name" value="AAA"/>
    <property type="match status" value="1"/>
</dbReference>
<dbReference type="InterPro" id="IPR025944">
    <property type="entry name" value="Sigma_54_int_dom_CS"/>
</dbReference>
<dbReference type="InterPro" id="IPR002197">
    <property type="entry name" value="HTH_Fis"/>
</dbReference>
<dbReference type="OrthoDB" id="9804019at2"/>
<dbReference type="InterPro" id="IPR025662">
    <property type="entry name" value="Sigma_54_int_dom_ATP-bd_1"/>
</dbReference>
<evidence type="ECO:0000256" key="5">
    <source>
        <dbReference type="ARBA" id="ARBA00023163"/>
    </source>
</evidence>
<evidence type="ECO:0000259" key="8">
    <source>
        <dbReference type="PROSITE" id="PS50110"/>
    </source>
</evidence>
<dbReference type="CDD" id="cd00156">
    <property type="entry name" value="REC"/>
    <property type="match status" value="1"/>
</dbReference>
<dbReference type="GO" id="GO:0005524">
    <property type="term" value="F:ATP binding"/>
    <property type="evidence" value="ECO:0007669"/>
    <property type="project" value="UniProtKB-KW"/>
</dbReference>
<evidence type="ECO:0000256" key="2">
    <source>
        <dbReference type="ARBA" id="ARBA00022840"/>
    </source>
</evidence>
<evidence type="ECO:0000256" key="3">
    <source>
        <dbReference type="ARBA" id="ARBA00023015"/>
    </source>
</evidence>
<sequence>MPPNPTPAPTGRLLLIDDDPALLDSLRLFLESEGHRVHTAETLDEGLRLAATLPLQVCLLDRNLGMDSGVDALPKLLELAPRLRVVMLTAHGRVEDAIEAMARGASDYLVKPCSPAQLRVAVARQLDTGRLIDRIAALESQQESDPAELASANPAMQAVIAMARQVAATDANVLLLGESGTGKGVLARAIHRWSPRAAAPMATVHCPSLSPELLESELFGHARGAFTGAAQSTPGRVGHAEGGTLLLDEIGDFPLALQPKLLRFIEDKAYERVGDPVTRRADVRLVAATNHDLAAQVAEGRFRADLYYRLNVVALALPPLRERPEDIDALAEGFLARFARRHGRPARRFAPAAATALRAYAWPGNVRELQNVVERAVILCPDAQVGPDWLQLAGGAAATPPGAGPGAALTLDELERGHIAAVLAQAPTLEEAARTLGIDASTLYRKRKALGL</sequence>
<dbReference type="STRING" id="1384054.N790_01325"/>
<dbReference type="Pfam" id="PF00158">
    <property type="entry name" value="Sigma54_activat"/>
    <property type="match status" value="1"/>
</dbReference>
<reference evidence="9 10" key="1">
    <citation type="submission" date="2013-09" db="EMBL/GenBank/DDBJ databases">
        <title>Genome sequencing of Arenimonas malthae.</title>
        <authorList>
            <person name="Chen F."/>
            <person name="Wang G."/>
        </authorList>
    </citation>
    <scope>NUCLEOTIDE SEQUENCE [LARGE SCALE GENOMIC DNA]</scope>
    <source>
        <strain evidence="9 10">CC-JY-1</strain>
    </source>
</reference>
<name>A0A091BAI8_9GAMM</name>
<dbReference type="FunFam" id="3.40.50.300:FF:000006">
    <property type="entry name" value="DNA-binding transcriptional regulator NtrC"/>
    <property type="match status" value="1"/>
</dbReference>
<dbReference type="Proteomes" id="UP000029392">
    <property type="component" value="Unassembled WGS sequence"/>
</dbReference>
<dbReference type="GO" id="GO:0000160">
    <property type="term" value="P:phosphorelay signal transduction system"/>
    <property type="evidence" value="ECO:0007669"/>
    <property type="project" value="InterPro"/>
</dbReference>
<dbReference type="InterPro" id="IPR003593">
    <property type="entry name" value="AAA+_ATPase"/>
</dbReference>
<dbReference type="GO" id="GO:0043565">
    <property type="term" value="F:sequence-specific DNA binding"/>
    <property type="evidence" value="ECO:0007669"/>
    <property type="project" value="InterPro"/>
</dbReference>